<name>A0A1W7AAH4_9STAP</name>
<dbReference type="CDD" id="cd03794">
    <property type="entry name" value="GT4_WbuB-like"/>
    <property type="match status" value="1"/>
</dbReference>
<gene>
    <name evidence="1" type="ORF">MCCS_08770</name>
</gene>
<keyword evidence="1" id="KW-0808">Transferase</keyword>
<dbReference type="STRING" id="1855823.MCCS_08770"/>
<evidence type="ECO:0000313" key="2">
    <source>
        <dbReference type="Proteomes" id="UP000194154"/>
    </source>
</evidence>
<keyword evidence="2" id="KW-1185">Reference proteome</keyword>
<dbReference type="PANTHER" id="PTHR45947:SF3">
    <property type="entry name" value="SULFOQUINOVOSYL TRANSFERASE SQD2"/>
    <property type="match status" value="1"/>
</dbReference>
<dbReference type="RefSeq" id="WP_086042187.1">
    <property type="nucleotide sequence ID" value="NZ_CBCRZA010000021.1"/>
</dbReference>
<reference evidence="1 2" key="1">
    <citation type="journal article" date="2017" name="Int. J. Syst. Evol. Microbiol.">
        <title>Macrococcus canis sp. nov., a skin bacterium associated with infections in dogs.</title>
        <authorList>
            <person name="Gobeli Brawand S."/>
            <person name="Cotting K."/>
            <person name="Gomez-Sanz E."/>
            <person name="Collaud A."/>
            <person name="Thomann A."/>
            <person name="Brodard I."/>
            <person name="Rodriguez-Campos S."/>
            <person name="Strauss C."/>
            <person name="Perreten V."/>
        </authorList>
    </citation>
    <scope>NUCLEOTIDE SEQUENCE [LARGE SCALE GENOMIC DNA]</scope>
    <source>
        <strain evidence="1 2">KM45013</strain>
    </source>
</reference>
<dbReference type="Proteomes" id="UP000194154">
    <property type="component" value="Chromosome"/>
</dbReference>
<sequence length="395" mass="46488">MKRILLISQNFYPEIGSAANRMKNIFNHLEEQGYDVYILTTQPSYPNEKMYKDKKYWNDPFINGISENKVIRLSMRHEKQKKSMSSRLYYYIEFMLKVHYFVRNTEEHFDLIYVTSPNIFAPWGTLFLQKDSATDKTILEIRDLWPDSVTALDKINIDIFMPMLKLMEKRMYQNAKKIVVNNMSFIPHINKYVKNKDFLFLPNAINNEELNFRPKKETFSVVYTGNLGFAQDNTQLEEIAVELNRLKIPFNAIVYGVHANEFRQFVNDQQLKYVHVYETLPKSECLSFTSEHHIALSILKQSEVFMNVLPGKVIDALCMEVPVVTNLGGFTKELIQDYEVGIDIESATTEKLIEAILEYRNNPVLLRNHTENTKKIRSEIFMWETNIHRLIDFIS</sequence>
<evidence type="ECO:0000313" key="1">
    <source>
        <dbReference type="EMBL" id="ARQ06524.1"/>
    </source>
</evidence>
<dbReference type="KEGG" id="mcak:MCCS_08770"/>
<dbReference type="GO" id="GO:0016758">
    <property type="term" value="F:hexosyltransferase activity"/>
    <property type="evidence" value="ECO:0007669"/>
    <property type="project" value="TreeGrafter"/>
</dbReference>
<protein>
    <submittedName>
        <fullName evidence="1">Putative glycosyl transferase</fullName>
    </submittedName>
</protein>
<dbReference type="EMBL" id="CP021059">
    <property type="protein sequence ID" value="ARQ06524.1"/>
    <property type="molecule type" value="Genomic_DNA"/>
</dbReference>
<organism evidence="1 2">
    <name type="scientific">Macrococcoides canis</name>
    <dbReference type="NCBI Taxonomy" id="1855823"/>
    <lineage>
        <taxon>Bacteria</taxon>
        <taxon>Bacillati</taxon>
        <taxon>Bacillota</taxon>
        <taxon>Bacilli</taxon>
        <taxon>Bacillales</taxon>
        <taxon>Staphylococcaceae</taxon>
        <taxon>Macrococcoides</taxon>
    </lineage>
</organism>
<dbReference type="GeneID" id="35295010"/>
<dbReference type="OrthoDB" id="9811902at2"/>
<dbReference type="SUPFAM" id="SSF53756">
    <property type="entry name" value="UDP-Glycosyltransferase/glycogen phosphorylase"/>
    <property type="match status" value="1"/>
</dbReference>
<accession>A0A1W7AAH4</accession>
<dbReference type="AlphaFoldDB" id="A0A1W7AAH4"/>
<dbReference type="Gene3D" id="3.40.50.2000">
    <property type="entry name" value="Glycogen Phosphorylase B"/>
    <property type="match status" value="2"/>
</dbReference>
<dbReference type="InterPro" id="IPR050194">
    <property type="entry name" value="Glycosyltransferase_grp1"/>
</dbReference>
<dbReference type="PANTHER" id="PTHR45947">
    <property type="entry name" value="SULFOQUINOVOSYL TRANSFERASE SQD2"/>
    <property type="match status" value="1"/>
</dbReference>
<proteinExistence type="predicted"/>